<dbReference type="SMART" id="SM00184">
    <property type="entry name" value="RING"/>
    <property type="match status" value="1"/>
</dbReference>
<gene>
    <name evidence="7" type="ORF">NSCI0253_LOCUS33347</name>
    <name evidence="8" type="ORF">NSCI0253_LOCUS33348</name>
</gene>
<keyword evidence="2 4" id="KW-0863">Zinc-finger</keyword>
<evidence type="ECO:0000256" key="1">
    <source>
        <dbReference type="ARBA" id="ARBA00022723"/>
    </source>
</evidence>
<evidence type="ECO:0000256" key="2">
    <source>
        <dbReference type="ARBA" id="ARBA00022771"/>
    </source>
</evidence>
<accession>A0A6T9E0I7</accession>
<dbReference type="AlphaFoldDB" id="A0A6T9E0I7"/>
<dbReference type="InterPro" id="IPR051834">
    <property type="entry name" value="RING_finger_E3_ligase"/>
</dbReference>
<dbReference type="PROSITE" id="PS50089">
    <property type="entry name" value="ZF_RING_2"/>
    <property type="match status" value="1"/>
</dbReference>
<keyword evidence="1" id="KW-0479">Metal-binding</keyword>
<dbReference type="EMBL" id="HBFQ01046905">
    <property type="protein sequence ID" value="CAD8858993.1"/>
    <property type="molecule type" value="Transcribed_RNA"/>
</dbReference>
<dbReference type="EMBL" id="HBFQ01046906">
    <property type="protein sequence ID" value="CAD8858994.1"/>
    <property type="molecule type" value="Transcribed_RNA"/>
</dbReference>
<proteinExistence type="predicted"/>
<dbReference type="GO" id="GO:0008270">
    <property type="term" value="F:zinc ion binding"/>
    <property type="evidence" value="ECO:0007669"/>
    <property type="project" value="UniProtKB-KW"/>
</dbReference>
<organism evidence="7">
    <name type="scientific">Noctiluca scintillans</name>
    <name type="common">Sea sparkle</name>
    <name type="synonym">Red tide dinoflagellate</name>
    <dbReference type="NCBI Taxonomy" id="2966"/>
    <lineage>
        <taxon>Eukaryota</taxon>
        <taxon>Sar</taxon>
        <taxon>Alveolata</taxon>
        <taxon>Dinophyceae</taxon>
        <taxon>Noctilucales</taxon>
        <taxon>Noctilucaceae</taxon>
        <taxon>Noctiluca</taxon>
    </lineage>
</organism>
<dbReference type="GO" id="GO:0006511">
    <property type="term" value="P:ubiquitin-dependent protein catabolic process"/>
    <property type="evidence" value="ECO:0007669"/>
    <property type="project" value="TreeGrafter"/>
</dbReference>
<feature type="domain" description="RING-type" evidence="6">
    <location>
        <begin position="129"/>
        <end position="170"/>
    </location>
</feature>
<protein>
    <recommendedName>
        <fullName evidence="6">RING-type domain-containing protein</fullName>
    </recommendedName>
</protein>
<evidence type="ECO:0000256" key="3">
    <source>
        <dbReference type="ARBA" id="ARBA00022833"/>
    </source>
</evidence>
<dbReference type="SUPFAM" id="SSF57850">
    <property type="entry name" value="RING/U-box"/>
    <property type="match status" value="1"/>
</dbReference>
<dbReference type="Gene3D" id="3.30.40.10">
    <property type="entry name" value="Zinc/RING finger domain, C3HC4 (zinc finger)"/>
    <property type="match status" value="1"/>
</dbReference>
<dbReference type="Pfam" id="PF13639">
    <property type="entry name" value="zf-RING_2"/>
    <property type="match status" value="1"/>
</dbReference>
<dbReference type="InterPro" id="IPR013083">
    <property type="entry name" value="Znf_RING/FYVE/PHD"/>
</dbReference>
<evidence type="ECO:0000256" key="5">
    <source>
        <dbReference type="SAM" id="MobiDB-lite"/>
    </source>
</evidence>
<dbReference type="PANTHER" id="PTHR45931">
    <property type="entry name" value="SI:CH211-59O9.10"/>
    <property type="match status" value="1"/>
</dbReference>
<dbReference type="GO" id="GO:0005634">
    <property type="term" value="C:nucleus"/>
    <property type="evidence" value="ECO:0007669"/>
    <property type="project" value="TreeGrafter"/>
</dbReference>
<evidence type="ECO:0000313" key="7">
    <source>
        <dbReference type="EMBL" id="CAD8858993.1"/>
    </source>
</evidence>
<dbReference type="GO" id="GO:0061630">
    <property type="term" value="F:ubiquitin protein ligase activity"/>
    <property type="evidence" value="ECO:0007669"/>
    <property type="project" value="TreeGrafter"/>
</dbReference>
<sequence length="174" mass="19494">MVASLCSLCPVSQRPVEAENTRRRSRVRVDPLPSSVSVTCEWWPWSRTRAPQPLQTPPGLKNGQGDTGERRVRISDGVPSQFADLLFRDIQPEDYDLLLQLDDKIPRRTATKASVEGLGAVSPNLGERCTVCLTEYEMSDSVALLPCGHTFHRMCISRWLLERRSACPICANGW</sequence>
<keyword evidence="3" id="KW-0862">Zinc</keyword>
<evidence type="ECO:0000259" key="6">
    <source>
        <dbReference type="PROSITE" id="PS50089"/>
    </source>
</evidence>
<reference evidence="7" key="1">
    <citation type="submission" date="2021-01" db="EMBL/GenBank/DDBJ databases">
        <authorList>
            <person name="Corre E."/>
            <person name="Pelletier E."/>
            <person name="Niang G."/>
            <person name="Scheremetjew M."/>
            <person name="Finn R."/>
            <person name="Kale V."/>
            <person name="Holt S."/>
            <person name="Cochrane G."/>
            <person name="Meng A."/>
            <person name="Brown T."/>
            <person name="Cohen L."/>
        </authorList>
    </citation>
    <scope>NUCLEOTIDE SEQUENCE</scope>
</reference>
<dbReference type="PANTHER" id="PTHR45931:SF3">
    <property type="entry name" value="RING ZINC FINGER-CONTAINING PROTEIN"/>
    <property type="match status" value="1"/>
</dbReference>
<dbReference type="InterPro" id="IPR001841">
    <property type="entry name" value="Znf_RING"/>
</dbReference>
<name>A0A6T9E0I7_NOCSC</name>
<evidence type="ECO:0000256" key="4">
    <source>
        <dbReference type="PROSITE-ProRule" id="PRU00175"/>
    </source>
</evidence>
<evidence type="ECO:0000313" key="8">
    <source>
        <dbReference type="EMBL" id="CAD8858994.1"/>
    </source>
</evidence>
<feature type="region of interest" description="Disordered" evidence="5">
    <location>
        <begin position="49"/>
        <end position="69"/>
    </location>
</feature>